<dbReference type="OrthoDB" id="665451at2759"/>
<comment type="caution">
    <text evidence="2">The sequence shown here is derived from an EMBL/GenBank/DDBJ whole genome shotgun (WGS) entry which is preliminary data.</text>
</comment>
<proteinExistence type="predicted"/>
<keyword evidence="1" id="KW-1133">Transmembrane helix</keyword>
<dbReference type="PANTHER" id="PTHR31168">
    <property type="entry name" value="OS02G0292800 PROTEIN"/>
    <property type="match status" value="1"/>
</dbReference>
<evidence type="ECO:0000313" key="2">
    <source>
        <dbReference type="EMBL" id="GER43065.1"/>
    </source>
</evidence>
<evidence type="ECO:0000313" key="3">
    <source>
        <dbReference type="Proteomes" id="UP000325081"/>
    </source>
</evidence>
<feature type="transmembrane region" description="Helical" evidence="1">
    <location>
        <begin position="205"/>
        <end position="228"/>
    </location>
</feature>
<keyword evidence="3" id="KW-1185">Reference proteome</keyword>
<dbReference type="Proteomes" id="UP000325081">
    <property type="component" value="Unassembled WGS sequence"/>
</dbReference>
<dbReference type="AlphaFoldDB" id="A0A5A7QCP2"/>
<organism evidence="2 3">
    <name type="scientific">Striga asiatica</name>
    <name type="common">Asiatic witchweed</name>
    <name type="synonym">Buchnera asiatica</name>
    <dbReference type="NCBI Taxonomy" id="4170"/>
    <lineage>
        <taxon>Eukaryota</taxon>
        <taxon>Viridiplantae</taxon>
        <taxon>Streptophyta</taxon>
        <taxon>Embryophyta</taxon>
        <taxon>Tracheophyta</taxon>
        <taxon>Spermatophyta</taxon>
        <taxon>Magnoliopsida</taxon>
        <taxon>eudicotyledons</taxon>
        <taxon>Gunneridae</taxon>
        <taxon>Pentapetalae</taxon>
        <taxon>asterids</taxon>
        <taxon>lamiids</taxon>
        <taxon>Lamiales</taxon>
        <taxon>Orobanchaceae</taxon>
        <taxon>Buchnereae</taxon>
        <taxon>Striga</taxon>
    </lineage>
</organism>
<evidence type="ECO:0000256" key="1">
    <source>
        <dbReference type="SAM" id="Phobius"/>
    </source>
</evidence>
<protein>
    <submittedName>
        <fullName evidence="2">Uncharacterized protein</fullName>
    </submittedName>
</protein>
<dbReference type="PANTHER" id="PTHR31168:SF30">
    <property type="entry name" value="DUF599 DOMAIN-CONTAINING PROTEIN"/>
    <property type="match status" value="1"/>
</dbReference>
<reference evidence="3" key="1">
    <citation type="journal article" date="2019" name="Curr. Biol.">
        <title>Genome Sequence of Striga asiatica Provides Insight into the Evolution of Plant Parasitism.</title>
        <authorList>
            <person name="Yoshida S."/>
            <person name="Kim S."/>
            <person name="Wafula E.K."/>
            <person name="Tanskanen J."/>
            <person name="Kim Y.M."/>
            <person name="Honaas L."/>
            <person name="Yang Z."/>
            <person name="Spallek T."/>
            <person name="Conn C.E."/>
            <person name="Ichihashi Y."/>
            <person name="Cheong K."/>
            <person name="Cui S."/>
            <person name="Der J.P."/>
            <person name="Gundlach H."/>
            <person name="Jiao Y."/>
            <person name="Hori C."/>
            <person name="Ishida J.K."/>
            <person name="Kasahara H."/>
            <person name="Kiba T."/>
            <person name="Kim M.S."/>
            <person name="Koo N."/>
            <person name="Laohavisit A."/>
            <person name="Lee Y.H."/>
            <person name="Lumba S."/>
            <person name="McCourt P."/>
            <person name="Mortimer J.C."/>
            <person name="Mutuku J.M."/>
            <person name="Nomura T."/>
            <person name="Sasaki-Sekimoto Y."/>
            <person name="Seto Y."/>
            <person name="Wang Y."/>
            <person name="Wakatake T."/>
            <person name="Sakakibara H."/>
            <person name="Demura T."/>
            <person name="Yamaguchi S."/>
            <person name="Yoneyama K."/>
            <person name="Manabe R.I."/>
            <person name="Nelson D.C."/>
            <person name="Schulman A.H."/>
            <person name="Timko M.P."/>
            <person name="dePamphilis C.W."/>
            <person name="Choi D."/>
            <person name="Shirasu K."/>
        </authorList>
    </citation>
    <scope>NUCLEOTIDE SEQUENCE [LARGE SCALE GENOMIC DNA]</scope>
    <source>
        <strain evidence="3">cv. UVA1</strain>
    </source>
</reference>
<keyword evidence="1" id="KW-0812">Transmembrane</keyword>
<dbReference type="Pfam" id="PF04654">
    <property type="entry name" value="DUF599"/>
    <property type="match status" value="1"/>
</dbReference>
<dbReference type="EMBL" id="BKCP01006515">
    <property type="protein sequence ID" value="GER43065.1"/>
    <property type="molecule type" value="Genomic_DNA"/>
</dbReference>
<accession>A0A5A7QCP2</accession>
<feature type="transmembrane region" description="Helical" evidence="1">
    <location>
        <begin position="316"/>
        <end position="340"/>
    </location>
</feature>
<dbReference type="InterPro" id="IPR006747">
    <property type="entry name" value="DUF599"/>
</dbReference>
<keyword evidence="1" id="KW-0472">Membrane</keyword>
<gene>
    <name evidence="2" type="ORF">STAS_19893</name>
</gene>
<name>A0A5A7QCP2_STRAF</name>
<feature type="transmembrane region" description="Helical" evidence="1">
    <location>
        <begin position="249"/>
        <end position="270"/>
    </location>
</feature>
<sequence>MSTMPQILPSISGSDSHPQQLRWLMRRCAQSAAIGDGSSTSFAPSELGFHEPRRSVVTSCRAILLPQFGGAEVLELRENVGVPDLKPHEVLVRMRKRVPSEVQSQPKMTNSAPNSMNKTVLKTAPAHIQEMVLAWKEEYLDLILVPSGLIIFFGYHLFHLHKCLNCPETTVIGYENHNRRAWVARILQVEPKERGQAISIISSNISAATSLASISLALSSLIGAWIGSSYHNEYLTDTVYGNTSPTVAYLKYVSLLACFMVAFACFVQTARCFVHANFLISMPNCEMPVENVEGAVIKDSNFWVVGLRSLYFATNLLFWIFGPIPMFVCSVVSVVVLQFLDRNAAPLPRFGDRSLVRYEEFEKFGKKVREVVGNDEHYREELMTSPNGASIFRKQ</sequence>